<comment type="subcellular location">
    <subcellularLocation>
        <location evidence="1">Cell envelope</location>
    </subcellularLocation>
</comment>
<feature type="chain" id="PRO_5013009132" evidence="2">
    <location>
        <begin position="26"/>
        <end position="353"/>
    </location>
</feature>
<dbReference type="Proteomes" id="UP000198362">
    <property type="component" value="Unassembled WGS sequence"/>
</dbReference>
<accession>A0A239FSF8</accession>
<dbReference type="CDD" id="cd20000">
    <property type="entry name" value="PBP1_ABC_rhamnose"/>
    <property type="match status" value="1"/>
</dbReference>
<sequence length="353" mass="36598">MRTTGVRVVAATVLAALTLAMGACAEDGSGTDTGSSDAGAAPGTIKEGLKIAFLPKQVNNPYFETSDNKGGKSAVEEFKGAYSQTGPSEASPSAQVSYINTLSQQQTDVIVVSANDKDAICGALTEAKTAGAKIVTYDSDTKPECRDVFVNQATADGIAKSQIKLISDAVGPDGGEIAILSATANATNQNAWIEMMKTELAKPEYAKLKLVDTVYGDDQDEKSFQEAQGLLAKHPNLKGIISPTTVGVAAAARYLSGSSYKGKVQLTGLGTPNQMRAFVKDGTCKAFALWNPADLGYLAAYAGAALASGIITGKEGDTFKAGKLGEYKVGAGGEIVLGDPFTFEASNIDQFDF</sequence>
<name>A0A239FSF8_9ACTN</name>
<dbReference type="PANTHER" id="PTHR30036">
    <property type="entry name" value="D-XYLOSE-BINDING PERIPLASMIC PROTEIN"/>
    <property type="match status" value="1"/>
</dbReference>
<gene>
    <name evidence="4" type="ORF">SAMN05421812_10157</name>
</gene>
<keyword evidence="5" id="KW-1185">Reference proteome</keyword>
<dbReference type="InterPro" id="IPR013459">
    <property type="entry name" value="RhaS"/>
</dbReference>
<dbReference type="Gene3D" id="3.40.50.2300">
    <property type="match status" value="2"/>
</dbReference>
<dbReference type="GO" id="GO:0015762">
    <property type="term" value="P:rhamnose transmembrane transport"/>
    <property type="evidence" value="ECO:0007669"/>
    <property type="project" value="InterPro"/>
</dbReference>
<feature type="signal peptide" evidence="2">
    <location>
        <begin position="1"/>
        <end position="25"/>
    </location>
</feature>
<keyword evidence="2" id="KW-0732">Signal</keyword>
<feature type="domain" description="Periplasmic binding protein" evidence="3">
    <location>
        <begin position="51"/>
        <end position="309"/>
    </location>
</feature>
<evidence type="ECO:0000313" key="4">
    <source>
        <dbReference type="EMBL" id="SNS59800.1"/>
    </source>
</evidence>
<dbReference type="PROSITE" id="PS51257">
    <property type="entry name" value="PROKAR_LIPOPROTEIN"/>
    <property type="match status" value="1"/>
</dbReference>
<dbReference type="OrthoDB" id="9781890at2"/>
<reference evidence="4 5" key="1">
    <citation type="submission" date="2017-06" db="EMBL/GenBank/DDBJ databases">
        <authorList>
            <person name="Kim H.J."/>
            <person name="Triplett B.A."/>
        </authorList>
    </citation>
    <scope>NUCLEOTIDE SEQUENCE [LARGE SCALE GENOMIC DNA]</scope>
    <source>
        <strain evidence="4 5">CGMCC 4.5593</strain>
    </source>
</reference>
<organism evidence="4 5">
    <name type="scientific">Asanoa hainanensis</name>
    <dbReference type="NCBI Taxonomy" id="560556"/>
    <lineage>
        <taxon>Bacteria</taxon>
        <taxon>Bacillati</taxon>
        <taxon>Actinomycetota</taxon>
        <taxon>Actinomycetes</taxon>
        <taxon>Micromonosporales</taxon>
        <taxon>Micromonosporaceae</taxon>
        <taxon>Asanoa</taxon>
    </lineage>
</organism>
<evidence type="ECO:0000256" key="1">
    <source>
        <dbReference type="ARBA" id="ARBA00004196"/>
    </source>
</evidence>
<dbReference type="GO" id="GO:0030288">
    <property type="term" value="C:outer membrane-bounded periplasmic space"/>
    <property type="evidence" value="ECO:0007669"/>
    <property type="project" value="TreeGrafter"/>
</dbReference>
<dbReference type="Pfam" id="PF13407">
    <property type="entry name" value="Peripla_BP_4"/>
    <property type="match status" value="1"/>
</dbReference>
<dbReference type="InterPro" id="IPR025997">
    <property type="entry name" value="SBP_2_dom"/>
</dbReference>
<proteinExistence type="predicted"/>
<evidence type="ECO:0000313" key="5">
    <source>
        <dbReference type="Proteomes" id="UP000198362"/>
    </source>
</evidence>
<dbReference type="PANTHER" id="PTHR30036:SF8">
    <property type="entry name" value="ABC-TYPE SUGAR TRANSPORT SYSTEM PERIPLASMIC COMPONENT-LIKE PROTEIN"/>
    <property type="match status" value="1"/>
</dbReference>
<dbReference type="NCBIfam" id="TIGR02637">
    <property type="entry name" value="RhaS"/>
    <property type="match status" value="1"/>
</dbReference>
<dbReference type="InterPro" id="IPR050555">
    <property type="entry name" value="Bact_Solute-Bind_Prot2"/>
</dbReference>
<protein>
    <submittedName>
        <fullName evidence="4">Rhamnose transport system substrate-binding protein</fullName>
    </submittedName>
</protein>
<dbReference type="AlphaFoldDB" id="A0A239FSF8"/>
<dbReference type="SUPFAM" id="SSF53822">
    <property type="entry name" value="Periplasmic binding protein-like I"/>
    <property type="match status" value="1"/>
</dbReference>
<dbReference type="EMBL" id="FZPH01000001">
    <property type="protein sequence ID" value="SNS59800.1"/>
    <property type="molecule type" value="Genomic_DNA"/>
</dbReference>
<evidence type="ECO:0000259" key="3">
    <source>
        <dbReference type="Pfam" id="PF13407"/>
    </source>
</evidence>
<dbReference type="GO" id="GO:0030246">
    <property type="term" value="F:carbohydrate binding"/>
    <property type="evidence" value="ECO:0007669"/>
    <property type="project" value="TreeGrafter"/>
</dbReference>
<dbReference type="RefSeq" id="WP_089243377.1">
    <property type="nucleotide sequence ID" value="NZ_FZPH01000001.1"/>
</dbReference>
<evidence type="ECO:0000256" key="2">
    <source>
        <dbReference type="SAM" id="SignalP"/>
    </source>
</evidence>
<dbReference type="InterPro" id="IPR028082">
    <property type="entry name" value="Peripla_BP_I"/>
</dbReference>